<dbReference type="InterPro" id="IPR017853">
    <property type="entry name" value="GH"/>
</dbReference>
<dbReference type="InterPro" id="IPR016047">
    <property type="entry name" value="M23ase_b-sheet_dom"/>
</dbReference>
<reference evidence="2" key="1">
    <citation type="journal article" date="2015" name="Nature">
        <title>Complex archaea that bridge the gap between prokaryotes and eukaryotes.</title>
        <authorList>
            <person name="Spang A."/>
            <person name="Saw J.H."/>
            <person name="Jorgensen S.L."/>
            <person name="Zaremba-Niedzwiedzka K."/>
            <person name="Martijn J."/>
            <person name="Lind A.E."/>
            <person name="van Eijk R."/>
            <person name="Schleper C."/>
            <person name="Guy L."/>
            <person name="Ettema T.J."/>
        </authorList>
    </citation>
    <scope>NUCLEOTIDE SEQUENCE</scope>
</reference>
<gene>
    <name evidence="2" type="ORF">LCGC14_0908300</name>
</gene>
<dbReference type="EMBL" id="LAZR01003003">
    <property type="protein sequence ID" value="KKN23108.1"/>
    <property type="molecule type" value="Genomic_DNA"/>
</dbReference>
<dbReference type="GO" id="GO:0004222">
    <property type="term" value="F:metalloendopeptidase activity"/>
    <property type="evidence" value="ECO:0007669"/>
    <property type="project" value="TreeGrafter"/>
</dbReference>
<evidence type="ECO:0000313" key="2">
    <source>
        <dbReference type="EMBL" id="KKN23108.1"/>
    </source>
</evidence>
<dbReference type="Pfam" id="PF01551">
    <property type="entry name" value="Peptidase_M23"/>
    <property type="match status" value="1"/>
</dbReference>
<proteinExistence type="predicted"/>
<dbReference type="SUPFAM" id="SSF51445">
    <property type="entry name" value="(Trans)glycosidases"/>
    <property type="match status" value="1"/>
</dbReference>
<dbReference type="InterPro" id="IPR050570">
    <property type="entry name" value="Cell_wall_metabolism_enzyme"/>
</dbReference>
<organism evidence="2">
    <name type="scientific">marine sediment metagenome</name>
    <dbReference type="NCBI Taxonomy" id="412755"/>
    <lineage>
        <taxon>unclassified sequences</taxon>
        <taxon>metagenomes</taxon>
        <taxon>ecological metagenomes</taxon>
    </lineage>
</organism>
<dbReference type="SUPFAM" id="SSF51261">
    <property type="entry name" value="Duplicated hybrid motif"/>
    <property type="match status" value="1"/>
</dbReference>
<sequence>MDQGGNANGIGDYVNQCDVAGVPSVTMCNNDIKGIDDALKRIEAGSIVPHVMLYRVVKPGMDVPNYNSSPFIASRDYYDLLIPHVHTRVKEHRDKVWIQLGNELDKNRSEWVAEWAMESQLLWNALGYKICVINWSTGEPEPEHWRKPMMLDMLRLASVNHDKFAIGLHEYSLDDNSIIAGLPYLVGRFADMFAACEENYIGHPSVLITEFGWEQGSIPPQLGAEADVRHIAESLYGKYPTLLGAGLWYLGTGWQGIADKVNHLIVPVTQQALNYTAPIQVDPDPTQPLPNPDETFEEFFWRRSIEEQTVSLNPDALLQTAIDKAGYNIVEGEFWDAYKNSLHAAQAGEHLETGDRLVWLTPVPTLGDPWLPPITISDPYSDILHGLIIAAPFSRDFRLTSGFDEWRSYANNKHEGGDWDILTVAVDSTEPVLCGIKGRVVQPMPLLAGYGEHVVVEGEHHGTLIRVWYGHMDAIYVNIGDEVEVGTQLGEIGDTGGNFAEHIHINLQVPGHGLSGYVVPDVVDPEPYVSMEPQIVGMYDMGVYFLPLSATGLLDKYGDIVILENNWGQGDERQQLQSVPTIDGVLSFVTKNAQYERRLVTSGWIDLELDTSPDGIHYYEVDGHWLPRYMRLGETFARTETVRHYRKSDCVKVNEITWSSLLKFASYHQTYTVPNSGLQIAQVIELRWLLNGQIEEYYFCAKNLGLIAWKNRAGKHSWAKEIIIQGQQDNNQMEVISCMQ</sequence>
<dbReference type="AlphaFoldDB" id="A0A0F9S173"/>
<comment type="caution">
    <text evidence="2">The sequence shown here is derived from an EMBL/GenBank/DDBJ whole genome shotgun (WGS) entry which is preliminary data.</text>
</comment>
<feature type="domain" description="M23ase beta-sheet core" evidence="1">
    <location>
        <begin position="424"/>
        <end position="509"/>
    </location>
</feature>
<evidence type="ECO:0000259" key="1">
    <source>
        <dbReference type="Pfam" id="PF01551"/>
    </source>
</evidence>
<name>A0A0F9S173_9ZZZZ</name>
<dbReference type="InterPro" id="IPR011055">
    <property type="entry name" value="Dup_hybrid_motif"/>
</dbReference>
<dbReference type="CDD" id="cd12797">
    <property type="entry name" value="M23_peptidase"/>
    <property type="match status" value="1"/>
</dbReference>
<accession>A0A0F9S173</accession>
<dbReference type="PANTHER" id="PTHR21666">
    <property type="entry name" value="PEPTIDASE-RELATED"/>
    <property type="match status" value="1"/>
</dbReference>
<protein>
    <recommendedName>
        <fullName evidence="1">M23ase beta-sheet core domain-containing protein</fullName>
    </recommendedName>
</protein>
<dbReference type="PANTHER" id="PTHR21666:SF270">
    <property type="entry name" value="MUREIN HYDROLASE ACTIVATOR ENVC"/>
    <property type="match status" value="1"/>
</dbReference>
<dbReference type="Gene3D" id="2.70.70.10">
    <property type="entry name" value="Glucose Permease (Domain IIA)"/>
    <property type="match status" value="1"/>
</dbReference>